<reference evidence="1 2" key="1">
    <citation type="submission" date="2016-10" db="EMBL/GenBank/DDBJ databases">
        <authorList>
            <person name="de Groot N.N."/>
        </authorList>
    </citation>
    <scope>NUCLEOTIDE SEQUENCE [LARGE SCALE GENOMIC DNA]</scope>
    <source>
        <strain evidence="1 2">CGMCC 1.7659</strain>
    </source>
</reference>
<accession>A0A1I4ZBZ4</accession>
<dbReference type="Pfam" id="PF08843">
    <property type="entry name" value="AbiEii"/>
    <property type="match status" value="1"/>
</dbReference>
<keyword evidence="2" id="KW-1185">Reference proteome</keyword>
<dbReference type="STRING" id="578942.SAMN05216289_12459"/>
<organism evidence="1 2">
    <name type="scientific">Dokdonella immobilis</name>
    <dbReference type="NCBI Taxonomy" id="578942"/>
    <lineage>
        <taxon>Bacteria</taxon>
        <taxon>Pseudomonadati</taxon>
        <taxon>Pseudomonadota</taxon>
        <taxon>Gammaproteobacteria</taxon>
        <taxon>Lysobacterales</taxon>
        <taxon>Rhodanobacteraceae</taxon>
        <taxon>Dokdonella</taxon>
    </lineage>
</organism>
<gene>
    <name evidence="1" type="ORF">SAMN05216289_12459</name>
</gene>
<sequence length="278" mass="31608">MRNPRADSVRGLLLNRARQQGEDYNQLLTRYALERWLYRLSASDQQPGFVLKGALLFALWFDEPHRPTRDADFLGFGEPDPELLRARVQSVCTIACDDGMRFDPESVQIEPIREQANYEGLRAELLGRLGTARCNVQLDVGYGDAITPEAQQMDYPTILADLPVPRLRTYPKETVLAEKLEATIVLGMRNSRMKDYFDMWVLLRRGGIDSRLLGAAIQATCERRGTPLPESWPIGWSAHCSSSRTTSGRFNVATRHWKPWPRLSTIPTSVCQQWPTDS</sequence>
<dbReference type="EMBL" id="FOVF01000024">
    <property type="protein sequence ID" value="SFN47791.1"/>
    <property type="molecule type" value="Genomic_DNA"/>
</dbReference>
<evidence type="ECO:0000313" key="2">
    <source>
        <dbReference type="Proteomes" id="UP000198575"/>
    </source>
</evidence>
<proteinExistence type="predicted"/>
<dbReference type="Proteomes" id="UP000198575">
    <property type="component" value="Unassembled WGS sequence"/>
</dbReference>
<keyword evidence="1" id="KW-0808">Transferase</keyword>
<dbReference type="AlphaFoldDB" id="A0A1I4ZBZ4"/>
<dbReference type="GO" id="GO:0016740">
    <property type="term" value="F:transferase activity"/>
    <property type="evidence" value="ECO:0007669"/>
    <property type="project" value="UniProtKB-KW"/>
</dbReference>
<evidence type="ECO:0000313" key="1">
    <source>
        <dbReference type="EMBL" id="SFN47791.1"/>
    </source>
</evidence>
<name>A0A1I4ZBZ4_9GAMM</name>
<dbReference type="InterPro" id="IPR014942">
    <property type="entry name" value="AbiEii"/>
</dbReference>
<protein>
    <submittedName>
        <fullName evidence="1">Nucleotidyl transferase AbiEii toxin, Type IV TA system</fullName>
    </submittedName>
</protein>